<evidence type="ECO:0000256" key="2">
    <source>
        <dbReference type="ARBA" id="ARBA00022908"/>
    </source>
</evidence>
<keyword evidence="3" id="KW-0238">DNA-binding</keyword>
<accession>A0ABX4JIA7</accession>
<evidence type="ECO:0000256" key="1">
    <source>
        <dbReference type="ARBA" id="ARBA00008857"/>
    </source>
</evidence>
<dbReference type="InterPro" id="IPR002104">
    <property type="entry name" value="Integrase_catalytic"/>
</dbReference>
<keyword evidence="7" id="KW-1185">Reference proteome</keyword>
<evidence type="ECO:0000256" key="3">
    <source>
        <dbReference type="ARBA" id="ARBA00023125"/>
    </source>
</evidence>
<dbReference type="RefSeq" id="WP_103671212.1">
    <property type="nucleotide sequence ID" value="NZ_LODW01000065.1"/>
</dbReference>
<name>A0ABX4JIA7_9HYPH</name>
<reference evidence="6 7" key="1">
    <citation type="submission" date="2017-09" db="EMBL/GenBank/DDBJ databases">
        <title>Comparative genomics of rhizobia isolated from Phaseolus vulgaris in China.</title>
        <authorList>
            <person name="Tong W."/>
        </authorList>
    </citation>
    <scope>NUCLEOTIDE SEQUENCE [LARGE SCALE GENOMIC DNA]</scope>
    <source>
        <strain evidence="6 7">FH14</strain>
    </source>
</reference>
<proteinExistence type="inferred from homology"/>
<dbReference type="PANTHER" id="PTHR30349">
    <property type="entry name" value="PHAGE INTEGRASE-RELATED"/>
    <property type="match status" value="1"/>
</dbReference>
<comment type="similarity">
    <text evidence="1">Belongs to the 'phage' integrase family.</text>
</comment>
<dbReference type="Pfam" id="PF00589">
    <property type="entry name" value="Phage_integrase"/>
    <property type="match status" value="1"/>
</dbReference>
<dbReference type="InterPro" id="IPR011010">
    <property type="entry name" value="DNA_brk_join_enz"/>
</dbReference>
<dbReference type="Gene3D" id="1.10.443.10">
    <property type="entry name" value="Intergrase catalytic core"/>
    <property type="match status" value="1"/>
</dbReference>
<gene>
    <name evidence="6" type="ORF">CO674_31045</name>
</gene>
<dbReference type="InterPro" id="IPR050090">
    <property type="entry name" value="Tyrosine_recombinase_XerCD"/>
</dbReference>
<dbReference type="Proteomes" id="UP000219914">
    <property type="component" value="Unassembled WGS sequence"/>
</dbReference>
<dbReference type="InterPro" id="IPR010998">
    <property type="entry name" value="Integrase_recombinase_N"/>
</dbReference>
<sequence>MKTIILKYLSKTPSGSFEYRRQVPTALRERIGKYEFKKVLGLTESSAIKAWPGYHDVVERQLAAAKLPAAAAPTMECVRTALDDWREAVARLKALGVDPTGPLHTSYNAAVDVFPELTSADALAESWQVRDKIDSLAYGMLTGSGNVTPPQASFVDAARLYVETKVTGDPGEQRKRLRVERVTHFVKTALGKDPKLSELTRVHAREVVAEMLSSGAKPTTVDRYCNDIRAIIEFGIREFELERLAINAFKNLDIKGLKAAEKADRDERDPFTAKQLTATRSYVLGHAGADLRLVWRLLEGSGLRVSEATGLEIRDVVLDGDLPHLVIRFNGIRRLKNKASRRQVPLVGDALAAAKEALELAPDTTATEAPLFAKYGRRGGGDAASAALMKSVRKVVTDPKVVVHSLRHNMQDRMIRAGVDEHERKLILGHAVTGEANRYGSDEARLVATSKAMKLSFGEN</sequence>
<dbReference type="SUPFAM" id="SSF56349">
    <property type="entry name" value="DNA breaking-rejoining enzymes"/>
    <property type="match status" value="1"/>
</dbReference>
<evidence type="ECO:0000313" key="6">
    <source>
        <dbReference type="EMBL" id="PDT19787.1"/>
    </source>
</evidence>
<evidence type="ECO:0000256" key="4">
    <source>
        <dbReference type="ARBA" id="ARBA00023172"/>
    </source>
</evidence>
<dbReference type="Gene3D" id="1.10.150.130">
    <property type="match status" value="1"/>
</dbReference>
<feature type="domain" description="Tyr recombinase" evidence="5">
    <location>
        <begin position="266"/>
        <end position="453"/>
    </location>
</feature>
<dbReference type="PROSITE" id="PS51898">
    <property type="entry name" value="TYR_RECOMBINASE"/>
    <property type="match status" value="1"/>
</dbReference>
<evidence type="ECO:0000313" key="7">
    <source>
        <dbReference type="Proteomes" id="UP000219914"/>
    </source>
</evidence>
<dbReference type="InterPro" id="IPR013762">
    <property type="entry name" value="Integrase-like_cat_sf"/>
</dbReference>
<keyword evidence="2" id="KW-0229">DNA integration</keyword>
<dbReference type="EMBL" id="NWSY01000035">
    <property type="protein sequence ID" value="PDT19787.1"/>
    <property type="molecule type" value="Genomic_DNA"/>
</dbReference>
<organism evidence="6 7">
    <name type="scientific">Rhizobium hidalgonense</name>
    <dbReference type="NCBI Taxonomy" id="1538159"/>
    <lineage>
        <taxon>Bacteria</taxon>
        <taxon>Pseudomonadati</taxon>
        <taxon>Pseudomonadota</taxon>
        <taxon>Alphaproteobacteria</taxon>
        <taxon>Hyphomicrobiales</taxon>
        <taxon>Rhizobiaceae</taxon>
        <taxon>Rhizobium/Agrobacterium group</taxon>
        <taxon>Rhizobium</taxon>
    </lineage>
</organism>
<comment type="caution">
    <text evidence="6">The sequence shown here is derived from an EMBL/GenBank/DDBJ whole genome shotgun (WGS) entry which is preliminary data.</text>
</comment>
<protein>
    <recommendedName>
        <fullName evidence="5">Tyr recombinase domain-containing protein</fullName>
    </recommendedName>
</protein>
<keyword evidence="4" id="KW-0233">DNA recombination</keyword>
<evidence type="ECO:0000259" key="5">
    <source>
        <dbReference type="PROSITE" id="PS51898"/>
    </source>
</evidence>
<dbReference type="PANTHER" id="PTHR30349:SF41">
    <property type="entry name" value="INTEGRASE_RECOMBINASE PROTEIN MJ0367-RELATED"/>
    <property type="match status" value="1"/>
</dbReference>